<dbReference type="InterPro" id="IPR035929">
    <property type="entry name" value="CoaB-like_sf"/>
</dbReference>
<keyword evidence="2 3" id="KW-0456">Lyase</keyword>
<dbReference type="InterPro" id="IPR003382">
    <property type="entry name" value="Flavoprotein"/>
</dbReference>
<dbReference type="GO" id="GO:0071513">
    <property type="term" value="C:phosphopantothenoylcysteine decarboxylase complex"/>
    <property type="evidence" value="ECO:0007669"/>
    <property type="project" value="TreeGrafter"/>
</dbReference>
<feature type="binding site" evidence="3">
    <location>
        <position position="339"/>
    </location>
    <ligand>
        <name>CTP</name>
        <dbReference type="ChEBI" id="CHEBI:37563"/>
    </ligand>
</feature>
<keyword evidence="9" id="KW-1185">Reference proteome</keyword>
<dbReference type="EC" id="6.3.2.5" evidence="3"/>
<dbReference type="Pfam" id="PF04127">
    <property type="entry name" value="DFP"/>
    <property type="match status" value="1"/>
</dbReference>
<comment type="catalytic activity">
    <reaction evidence="3 4">
        <text>(R)-4'-phosphopantothenate + L-cysteine + CTP = N-[(R)-4-phosphopantothenoyl]-L-cysteine + CMP + diphosphate + H(+)</text>
        <dbReference type="Rhea" id="RHEA:19397"/>
        <dbReference type="ChEBI" id="CHEBI:10986"/>
        <dbReference type="ChEBI" id="CHEBI:15378"/>
        <dbReference type="ChEBI" id="CHEBI:33019"/>
        <dbReference type="ChEBI" id="CHEBI:35235"/>
        <dbReference type="ChEBI" id="CHEBI:37563"/>
        <dbReference type="ChEBI" id="CHEBI:59458"/>
        <dbReference type="ChEBI" id="CHEBI:60377"/>
        <dbReference type="EC" id="6.3.2.5"/>
    </reaction>
</comment>
<comment type="similarity">
    <text evidence="3 4">In the N-terminal section; belongs to the HFCD (homo-oligomeric flavin containing Cys decarboxylase) superfamily.</text>
</comment>
<comment type="pathway">
    <text evidence="3 4">Cofactor biosynthesis; coenzyme A biosynthesis; CoA from (R)-pantothenate: step 3/5.</text>
</comment>
<dbReference type="RefSeq" id="WP_011417451.1">
    <property type="nucleotide sequence ID" value="NC_007759.1"/>
</dbReference>
<dbReference type="InterPro" id="IPR007085">
    <property type="entry name" value="DNA/pantothenate-metab_flavo_C"/>
</dbReference>
<feature type="region of interest" description="Phosphopantothenate--cysteine ligase" evidence="3">
    <location>
        <begin position="189"/>
        <end position="423"/>
    </location>
</feature>
<comment type="catalytic activity">
    <reaction evidence="3 4">
        <text>N-[(R)-4-phosphopantothenoyl]-L-cysteine + H(+) = (R)-4'-phosphopantetheine + CO2</text>
        <dbReference type="Rhea" id="RHEA:16793"/>
        <dbReference type="ChEBI" id="CHEBI:15378"/>
        <dbReference type="ChEBI" id="CHEBI:16526"/>
        <dbReference type="ChEBI" id="CHEBI:59458"/>
        <dbReference type="ChEBI" id="CHEBI:61723"/>
        <dbReference type="EC" id="4.1.1.36"/>
    </reaction>
</comment>
<dbReference type="HAMAP" id="MF_02225">
    <property type="entry name" value="CoaBC"/>
    <property type="match status" value="1"/>
</dbReference>
<feature type="binding site" evidence="3">
    <location>
        <position position="277"/>
    </location>
    <ligand>
        <name>CTP</name>
        <dbReference type="ChEBI" id="CHEBI:37563"/>
    </ligand>
</feature>
<protein>
    <recommendedName>
        <fullName evidence="3">Coenzyme A biosynthesis bifunctional protein CoaBC</fullName>
    </recommendedName>
    <alternativeName>
        <fullName evidence="3">DNA/pantothenate metabolism flavoprotein</fullName>
    </alternativeName>
    <alternativeName>
        <fullName evidence="3">Phosphopantothenoylcysteine synthetase/decarboxylase</fullName>
        <shortName evidence="3">PPCS-PPCDC</shortName>
    </alternativeName>
    <domain>
        <recommendedName>
            <fullName evidence="3">Phosphopantothenoylcysteine decarboxylase</fullName>
            <shortName evidence="3">PPC decarboxylase</shortName>
            <shortName evidence="3">PPC-DC</shortName>
            <ecNumber evidence="3">4.1.1.36</ecNumber>
        </recommendedName>
        <alternativeName>
            <fullName evidence="3">CoaC</fullName>
        </alternativeName>
    </domain>
    <domain>
        <recommendedName>
            <fullName evidence="3">Phosphopantothenate--cysteine ligase</fullName>
            <ecNumber evidence="3">6.3.2.5</ecNumber>
        </recommendedName>
        <alternativeName>
            <fullName evidence="3">CoaB</fullName>
        </alternativeName>
        <alternativeName>
            <fullName evidence="3">Phosphopantothenoylcysteine synthetase</fullName>
            <shortName evidence="3">PPC synthetase</shortName>
            <shortName evidence="3">PPC-S</shortName>
        </alternativeName>
    </domain>
</protein>
<comment type="pathway">
    <text evidence="3 4">Cofactor biosynthesis; coenzyme A biosynthesis; CoA from (R)-pantothenate: step 2/5.</text>
</comment>
<dbReference type="Gene3D" id="3.40.50.10300">
    <property type="entry name" value="CoaB-like"/>
    <property type="match status" value="1"/>
</dbReference>
<feature type="region of interest" description="Disordered" evidence="5">
    <location>
        <begin position="398"/>
        <end position="423"/>
    </location>
</feature>
<dbReference type="Proteomes" id="UP000001933">
    <property type="component" value="Chromosome"/>
</dbReference>
<feature type="domain" description="Flavoprotein" evidence="6">
    <location>
        <begin position="5"/>
        <end position="175"/>
    </location>
</feature>
<comment type="function">
    <text evidence="3">Catalyzes two sequential steps in the biosynthesis of coenzyme A. In the first step cysteine is conjugated to 4'-phosphopantothenate to form 4-phosphopantothenoylcysteine. In the second step the latter compound is decarboxylated to form 4'-phosphopantotheine.</text>
</comment>
<evidence type="ECO:0000313" key="8">
    <source>
        <dbReference type="EMBL" id="ABC77429.1"/>
    </source>
</evidence>
<feature type="active site" description="Proton donor" evidence="3">
    <location>
        <position position="157"/>
    </location>
</feature>
<keyword evidence="3 4" id="KW-0288">FMN</keyword>
<dbReference type="AlphaFoldDB" id="Q2LTM3"/>
<comment type="cofactor">
    <cofactor evidence="3">
        <name>FMN</name>
        <dbReference type="ChEBI" id="CHEBI:58210"/>
    </cofactor>
    <text evidence="3">Binds 1 FMN per subunit.</text>
</comment>
<dbReference type="GO" id="GO:0015937">
    <property type="term" value="P:coenzyme A biosynthetic process"/>
    <property type="evidence" value="ECO:0007669"/>
    <property type="project" value="UniProtKB-UniRule"/>
</dbReference>
<dbReference type="EMBL" id="CP000252">
    <property type="protein sequence ID" value="ABC77429.1"/>
    <property type="molecule type" value="Genomic_DNA"/>
</dbReference>
<dbReference type="GO" id="GO:0046872">
    <property type="term" value="F:metal ion binding"/>
    <property type="evidence" value="ECO:0007669"/>
    <property type="project" value="UniProtKB-KW"/>
</dbReference>
<dbReference type="SUPFAM" id="SSF102645">
    <property type="entry name" value="CoaB-like"/>
    <property type="match status" value="1"/>
</dbReference>
<dbReference type="UniPathway" id="UPA00241">
    <property type="reaction ID" value="UER00353"/>
</dbReference>
<dbReference type="InParanoid" id="Q2LTM3"/>
<feature type="region of interest" description="Phosphopantothenoylcysteine decarboxylase" evidence="3">
    <location>
        <begin position="1"/>
        <end position="188"/>
    </location>
</feature>
<dbReference type="GO" id="GO:0004633">
    <property type="term" value="F:phosphopantothenoylcysteine decarboxylase activity"/>
    <property type="evidence" value="ECO:0007669"/>
    <property type="project" value="UniProtKB-UniRule"/>
</dbReference>
<reference evidence="8 9" key="1">
    <citation type="journal article" date="2007" name="Proc. Natl. Acad. Sci. U.S.A.">
        <title>The genome of Syntrophus aciditrophicus: life at the thermodynamic limit of microbial growth.</title>
        <authorList>
            <person name="McInerney M.J."/>
            <person name="Rohlin L."/>
            <person name="Mouttaki H."/>
            <person name="Kim U."/>
            <person name="Krupp R.S."/>
            <person name="Rios-Hernandez L."/>
            <person name="Sieber J."/>
            <person name="Struchtemeyer C.G."/>
            <person name="Bhattacharyya A."/>
            <person name="Campbell J.W."/>
            <person name="Gunsalus R.P."/>
        </authorList>
    </citation>
    <scope>NUCLEOTIDE SEQUENCE [LARGE SCALE GENOMIC DNA]</scope>
    <source>
        <strain evidence="8 9">SB</strain>
    </source>
</reference>
<accession>Q2LTM3</accession>
<dbReference type="EC" id="4.1.1.36" evidence="3"/>
<dbReference type="KEGG" id="sat:SYN_02177"/>
<keyword evidence="3 4" id="KW-0436">Ligase</keyword>
<comment type="caution">
    <text evidence="3">Lacks conserved residue(s) required for the propagation of feature annotation.</text>
</comment>
<dbReference type="eggNOG" id="COG0452">
    <property type="taxonomic scope" value="Bacteria"/>
</dbReference>
<feature type="binding site" evidence="3">
    <location>
        <position position="335"/>
    </location>
    <ligand>
        <name>CTP</name>
        <dbReference type="ChEBI" id="CHEBI:37563"/>
    </ligand>
</feature>
<dbReference type="InterPro" id="IPR036551">
    <property type="entry name" value="Flavin_trans-like"/>
</dbReference>
<organism evidence="8 9">
    <name type="scientific">Syntrophus aciditrophicus (strain SB)</name>
    <dbReference type="NCBI Taxonomy" id="56780"/>
    <lineage>
        <taxon>Bacteria</taxon>
        <taxon>Pseudomonadati</taxon>
        <taxon>Thermodesulfobacteriota</taxon>
        <taxon>Syntrophia</taxon>
        <taxon>Syntrophales</taxon>
        <taxon>Syntrophaceae</taxon>
        <taxon>Syntrophus</taxon>
    </lineage>
</organism>
<evidence type="ECO:0000256" key="4">
    <source>
        <dbReference type="RuleBase" id="RU364078"/>
    </source>
</evidence>
<evidence type="ECO:0000313" key="9">
    <source>
        <dbReference type="Proteomes" id="UP000001933"/>
    </source>
</evidence>
<feature type="binding site" evidence="3">
    <location>
        <position position="287"/>
    </location>
    <ligand>
        <name>CTP</name>
        <dbReference type="ChEBI" id="CHEBI:37563"/>
    </ligand>
</feature>
<keyword evidence="1 3" id="KW-0210">Decarboxylase</keyword>
<evidence type="ECO:0000256" key="3">
    <source>
        <dbReference type="HAMAP-Rule" id="MF_02225"/>
    </source>
</evidence>
<feature type="binding site" evidence="3">
    <location>
        <begin position="303"/>
        <end position="306"/>
    </location>
    <ligand>
        <name>CTP</name>
        <dbReference type="ChEBI" id="CHEBI:37563"/>
    </ligand>
</feature>
<sequence length="423" mass="46086">MLKDKKIVLGITGGIAAYKAAELTRQLIKNGAEVKVIMTRHATEFITPLTMQTLSCGPVFLDMFACIKDFEIAHIALADYADLLVIVPATANVIGKIASGIADDLLTTTVMAAKAPVLICPAMNVNMFENSIVQEKIKDLGSHGFHILSPAAGELACGTEGKGRLPEVPDIMEEIEYLLTEKDLMGEHILVTAGPTREPFDPVRFITNYSSGKMGYAIATVARRRGATVTLVSGPTHLSVPSGVEFLSVSTAREMRDAVLANLPEATVVIKAAAVADYRPAVREPQKIKKKDDDLTVKLERNPDIIQEIGKKKQNRILVGFAMESEHLVENAIAKMVGKNMDFIVANDLTKQGAGFQGDTNIISILDRDGEFQELPLMDKIEAAAIILDKVRKIRNSQLNNPEKERDPFSASWKTAGDKDHLQ</sequence>
<dbReference type="SUPFAM" id="SSF52507">
    <property type="entry name" value="Homo-oligomeric flavin-containing Cys decarboxylases, HFCD"/>
    <property type="match status" value="1"/>
</dbReference>
<dbReference type="InterPro" id="IPR005252">
    <property type="entry name" value="CoaBC"/>
</dbReference>
<dbReference type="Pfam" id="PF02441">
    <property type="entry name" value="Flavoprotein"/>
    <property type="match status" value="1"/>
</dbReference>
<keyword evidence="3" id="KW-0479">Metal-binding</keyword>
<evidence type="ECO:0000256" key="1">
    <source>
        <dbReference type="ARBA" id="ARBA00022793"/>
    </source>
</evidence>
<dbReference type="HOGENOM" id="CLU_033319_0_1_7"/>
<feature type="binding site" evidence="3">
    <location>
        <position position="321"/>
    </location>
    <ligand>
        <name>CTP</name>
        <dbReference type="ChEBI" id="CHEBI:37563"/>
    </ligand>
</feature>
<proteinExistence type="inferred from homology"/>
<evidence type="ECO:0000256" key="5">
    <source>
        <dbReference type="SAM" id="MobiDB-lite"/>
    </source>
</evidence>
<dbReference type="FunCoup" id="Q2LTM3">
    <property type="interactions" value="532"/>
</dbReference>
<evidence type="ECO:0000256" key="2">
    <source>
        <dbReference type="ARBA" id="ARBA00023239"/>
    </source>
</evidence>
<gene>
    <name evidence="3" type="primary">coaBC</name>
    <name evidence="8" type="ORF">SYN_02177</name>
</gene>
<feature type="domain" description="DNA/pantothenate metabolism flavoprotein C-terminal" evidence="7">
    <location>
        <begin position="184"/>
        <end position="393"/>
    </location>
</feature>
<dbReference type="GO" id="GO:0004632">
    <property type="term" value="F:phosphopantothenate--cysteine ligase activity"/>
    <property type="evidence" value="ECO:0007669"/>
    <property type="project" value="UniProtKB-UniRule"/>
</dbReference>
<evidence type="ECO:0000259" key="6">
    <source>
        <dbReference type="Pfam" id="PF02441"/>
    </source>
</evidence>
<dbReference type="Gene3D" id="3.40.50.1950">
    <property type="entry name" value="Flavin prenyltransferase-like"/>
    <property type="match status" value="1"/>
</dbReference>
<dbReference type="STRING" id="56780.SYN_02177"/>
<keyword evidence="3" id="KW-0511">Multifunctional enzyme</keyword>
<comment type="similarity">
    <text evidence="3 4">In the C-terminal section; belongs to the PPC synthetase family.</text>
</comment>
<dbReference type="OrthoDB" id="9802554at2"/>
<dbReference type="PANTHER" id="PTHR14359">
    <property type="entry name" value="HOMO-OLIGOMERIC FLAVIN CONTAINING CYS DECARBOXYLASE FAMILY"/>
    <property type="match status" value="1"/>
</dbReference>
<dbReference type="NCBIfam" id="TIGR00521">
    <property type="entry name" value="coaBC_dfp"/>
    <property type="match status" value="1"/>
</dbReference>
<comment type="function">
    <text evidence="4">Catalyzes two steps in the biosynthesis of coenzyme A. In the first step cysteine is conjugated to 4'-phosphopantothenate to form 4-phosphopantothenoylcysteine, in the latter compound is decarboxylated to form 4'-phosphopantotheine.</text>
</comment>
<dbReference type="GO" id="GO:0010181">
    <property type="term" value="F:FMN binding"/>
    <property type="evidence" value="ECO:0007669"/>
    <property type="project" value="UniProtKB-UniRule"/>
</dbReference>
<keyword evidence="3" id="KW-0460">Magnesium</keyword>
<name>Q2LTM3_SYNAS</name>
<dbReference type="PANTHER" id="PTHR14359:SF6">
    <property type="entry name" value="PHOSPHOPANTOTHENOYLCYSTEINE DECARBOXYLASE"/>
    <property type="match status" value="1"/>
</dbReference>
<keyword evidence="3 4" id="KW-0285">Flavoprotein</keyword>
<comment type="cofactor">
    <cofactor evidence="3">
        <name>Mg(2+)</name>
        <dbReference type="ChEBI" id="CHEBI:18420"/>
    </cofactor>
</comment>
<dbReference type="GO" id="GO:0015941">
    <property type="term" value="P:pantothenate catabolic process"/>
    <property type="evidence" value="ECO:0007669"/>
    <property type="project" value="InterPro"/>
</dbReference>
<evidence type="ECO:0000259" key="7">
    <source>
        <dbReference type="Pfam" id="PF04127"/>
    </source>
</evidence>